<sequence>MAVWKFSTILQSTVASTRRLRSVCVMRNICLSVPWTLHRRHLTKSSSTLSYLKIRTRTCRVTSYQMQPRRETTYSSLLPWSRKWNLVPLTNGNGTNHVPIVSLRKDNLTPMRDKLCP</sequence>
<reference evidence="1" key="1">
    <citation type="submission" date="2021-05" db="EMBL/GenBank/DDBJ databases">
        <authorList>
            <person name="Alioto T."/>
            <person name="Alioto T."/>
            <person name="Gomez Garrido J."/>
        </authorList>
    </citation>
    <scope>NUCLEOTIDE SEQUENCE</scope>
</reference>
<dbReference type="AlphaFoldDB" id="A0A8D8S3E6"/>
<organism evidence="1">
    <name type="scientific">Cacopsylla melanoneura</name>
    <dbReference type="NCBI Taxonomy" id="428564"/>
    <lineage>
        <taxon>Eukaryota</taxon>
        <taxon>Metazoa</taxon>
        <taxon>Ecdysozoa</taxon>
        <taxon>Arthropoda</taxon>
        <taxon>Hexapoda</taxon>
        <taxon>Insecta</taxon>
        <taxon>Pterygota</taxon>
        <taxon>Neoptera</taxon>
        <taxon>Paraneoptera</taxon>
        <taxon>Hemiptera</taxon>
        <taxon>Sternorrhyncha</taxon>
        <taxon>Psylloidea</taxon>
        <taxon>Psyllidae</taxon>
        <taxon>Psyllinae</taxon>
        <taxon>Cacopsylla</taxon>
    </lineage>
</organism>
<accession>A0A8D8S3E6</accession>
<name>A0A8D8S3E6_9HEMI</name>
<dbReference type="EMBL" id="HBUF01195123">
    <property type="protein sequence ID" value="CAG6659759.1"/>
    <property type="molecule type" value="Transcribed_RNA"/>
</dbReference>
<proteinExistence type="predicted"/>
<protein>
    <submittedName>
        <fullName evidence="1">Uncharacterized protein</fullName>
    </submittedName>
</protein>
<evidence type="ECO:0000313" key="1">
    <source>
        <dbReference type="EMBL" id="CAG6659759.1"/>
    </source>
</evidence>